<dbReference type="InterPro" id="IPR042099">
    <property type="entry name" value="ANL_N_sf"/>
</dbReference>
<feature type="domain" description="Carrier" evidence="5">
    <location>
        <begin position="508"/>
        <end position="584"/>
    </location>
</feature>
<dbReference type="STRING" id="1089455.MOPEL_132_00380"/>
<dbReference type="Proteomes" id="UP000004367">
    <property type="component" value="Unassembled WGS sequence"/>
</dbReference>
<dbReference type="SUPFAM" id="SSF47336">
    <property type="entry name" value="ACP-like"/>
    <property type="match status" value="1"/>
</dbReference>
<gene>
    <name evidence="6" type="ORF">MOPEL_132_00380</name>
</gene>
<comment type="caution">
    <text evidence="6">The sequence shown here is derived from an EMBL/GenBank/DDBJ whole genome shotgun (WGS) entry which is preliminary data.</text>
</comment>
<dbReference type="GO" id="GO:0043041">
    <property type="term" value="P:amino acid activation for nonribosomal peptide biosynthetic process"/>
    <property type="evidence" value="ECO:0007669"/>
    <property type="project" value="TreeGrafter"/>
</dbReference>
<dbReference type="InterPro" id="IPR000873">
    <property type="entry name" value="AMP-dep_synth/lig_dom"/>
</dbReference>
<dbReference type="InterPro" id="IPR012728">
    <property type="entry name" value="Pls/PosA_C"/>
</dbReference>
<dbReference type="SMART" id="SM00823">
    <property type="entry name" value="PKS_PP"/>
    <property type="match status" value="1"/>
</dbReference>
<feature type="transmembrane region" description="Helical" evidence="4">
    <location>
        <begin position="856"/>
        <end position="882"/>
    </location>
</feature>
<feature type="transmembrane region" description="Helical" evidence="4">
    <location>
        <begin position="888"/>
        <end position="912"/>
    </location>
</feature>
<dbReference type="Gene3D" id="3.40.50.12780">
    <property type="entry name" value="N-terminal domain of ligase-like"/>
    <property type="match status" value="1"/>
</dbReference>
<dbReference type="InterPro" id="IPR025110">
    <property type="entry name" value="AMP-bd_C"/>
</dbReference>
<dbReference type="InterPro" id="IPR020845">
    <property type="entry name" value="AMP-binding_CS"/>
</dbReference>
<evidence type="ECO:0000313" key="7">
    <source>
        <dbReference type="Proteomes" id="UP000004367"/>
    </source>
</evidence>
<dbReference type="FunFam" id="3.40.50.12780:FF:000012">
    <property type="entry name" value="Non-ribosomal peptide synthetase"/>
    <property type="match status" value="1"/>
</dbReference>
<dbReference type="PANTHER" id="PTHR45527:SF1">
    <property type="entry name" value="FATTY ACID SYNTHASE"/>
    <property type="match status" value="1"/>
</dbReference>
<dbReference type="InterPro" id="IPR045851">
    <property type="entry name" value="AMP-bd_C_sf"/>
</dbReference>
<keyword evidence="2" id="KW-0597">Phosphoprotein</keyword>
<dbReference type="InterPro" id="IPR009081">
    <property type="entry name" value="PP-bd_ACP"/>
</dbReference>
<dbReference type="OrthoDB" id="2472181at2"/>
<feature type="transmembrane region" description="Helical" evidence="4">
    <location>
        <begin position="615"/>
        <end position="642"/>
    </location>
</feature>
<evidence type="ECO:0000256" key="1">
    <source>
        <dbReference type="ARBA" id="ARBA00022450"/>
    </source>
</evidence>
<dbReference type="InterPro" id="IPR011004">
    <property type="entry name" value="Trimer_LpxA-like_sf"/>
</dbReference>
<feature type="transmembrane region" description="Helical" evidence="4">
    <location>
        <begin position="1096"/>
        <end position="1116"/>
    </location>
</feature>
<dbReference type="GO" id="GO:0031177">
    <property type="term" value="F:phosphopantetheine binding"/>
    <property type="evidence" value="ECO:0007669"/>
    <property type="project" value="InterPro"/>
</dbReference>
<evidence type="ECO:0000259" key="5">
    <source>
        <dbReference type="PROSITE" id="PS50075"/>
    </source>
</evidence>
<evidence type="ECO:0000313" key="6">
    <source>
        <dbReference type="EMBL" id="GAB49671.1"/>
    </source>
</evidence>
<keyword evidence="4" id="KW-0812">Transmembrane</keyword>
<dbReference type="Pfam" id="PF00501">
    <property type="entry name" value="AMP-binding"/>
    <property type="match status" value="1"/>
</dbReference>
<feature type="region of interest" description="Disordered" evidence="3">
    <location>
        <begin position="806"/>
        <end position="831"/>
    </location>
</feature>
<dbReference type="SUPFAM" id="SSF51161">
    <property type="entry name" value="Trimeric LpxA-like enzymes"/>
    <property type="match status" value="3"/>
</dbReference>
<dbReference type="eggNOG" id="COG1020">
    <property type="taxonomic scope" value="Bacteria"/>
</dbReference>
<dbReference type="Pfam" id="PF00550">
    <property type="entry name" value="PP-binding"/>
    <property type="match status" value="1"/>
</dbReference>
<dbReference type="InterPro" id="IPR036736">
    <property type="entry name" value="ACP-like_sf"/>
</dbReference>
<keyword evidence="1" id="KW-0596">Phosphopantetheine</keyword>
<keyword evidence="7" id="KW-1185">Reference proteome</keyword>
<dbReference type="PROSITE" id="PS00455">
    <property type="entry name" value="AMP_BINDING"/>
    <property type="match status" value="1"/>
</dbReference>
<sequence>MHHYFEATAEVVPESIALEWEGGSFTYAELERRANQLANHLIAEGYVTPGVRVGLFLERSPELYVALLAAQKAGAVFVPIDPQSPQDRLEYFVEDAELVVLLTSSMLRERVGALPAPSVYLDLVADELAHAPVDRPALPFDGDDADITAYIIYTSGSSGRPKGVDVRQPSICNFIHVITELYEVLPSDRVYQGMTISFDFAIEEVWPTWATGATIVAGPTDGRRVGEGLTRFLEDRRITLLLCVPTVLSTVERQIPSIRALMVGGEACPAELVARWSTGRRMLNTYGPTETTVTCTVGELHPGKPVTIGVPVPTYTAVILDENRQPVPDGQDGELAIGGIGVAAGYLNRPDLTADRFIPHPTDPSRGRIYRTGDLARIDEHGEIVYLGRADAEVKIRGHRVDLGEIESVMMRDPQVPTAAVKHLRSGASGDELAAYLVLAEGAEAGEVFPRIHAAMRDALPPYMVPAFMERSEALPMLPSGKVDRKALPDPTSTRIIGGDGEIIPPATPEEEWVRTVWAHAFGLAPEALSVTADFFADLSGHSLVAAGVTSALRRDSRGASLSVMDLYANPTVRGLAEHVALRGLDDDIPQDEDLLGEDLLPTDPPRTPSTARTALFGAAQAALVILLTAFTFLPVAVIYWWHDGVPSALMLQHLVLTFPLNYLTVRWVLPLATARIVGHGLREGAHPLYGLTHLRVWLVEKAMGLSPLTNLAGSAFAPGYLRLAGADVHEEAHIGTTRVPLPTMVRVGAGASVGYASHLAAYAVRDGRLVIGRVVVESDATVAAQAVLPGPCELGPRSYLGPQSTLRPGQLTGPDEVWTGSPATRQESQSDPALTLMASCDRAPRTWSPALRRRFVAGLVALEFLPLAALLPVVVVVWWVLLVANDGVALAVTFLTGPVFVATACGLILWLRRFGLPRTPLGVRHLRSGLGVDKWFADKLLESSLLLTNTLYATLYTPPWLRRLGARIGRGAEVSTIANIDPDLLTIGEESFVADMANIGGATYCHHHVAFRPTEVGRRAFVGNASLVPSGTDLGDGSLLGVGSVPPAGGVPEGTSWLGSPAIYLPRREVYEGYGDAETFHPGRRRVVERYLIEFARIVAPSTLLALSTFATLWLTSLVAAAGTPLWLMLLTTPLTALACAVGTVLVVAATKWVVAGRYRPRVEPLWSRFVRRTEFVTGLYEGAAVPVLLQMLTGTPMLGPVLRLFGVRVGRRALLNTTYMTEFDLVHLGDDVYVGTEVSLQTHLFEDRVMKMNVVEVGDRAEVGMRSVVLYSTHVGDDARLSPLSLVMKGESLPEATRWSGIPAQETARAPRGVRS</sequence>
<dbReference type="GO" id="GO:0044550">
    <property type="term" value="P:secondary metabolite biosynthetic process"/>
    <property type="evidence" value="ECO:0007669"/>
    <property type="project" value="TreeGrafter"/>
</dbReference>
<protein>
    <submittedName>
        <fullName evidence="6">Putative non-ribosomal peptide synthetase</fullName>
    </submittedName>
</protein>
<dbReference type="InterPro" id="IPR020806">
    <property type="entry name" value="PKS_PP-bd"/>
</dbReference>
<dbReference type="EMBL" id="BAFE01000091">
    <property type="protein sequence ID" value="GAB49671.1"/>
    <property type="molecule type" value="Genomic_DNA"/>
</dbReference>
<dbReference type="PROSITE" id="PS50075">
    <property type="entry name" value="CARRIER"/>
    <property type="match status" value="1"/>
</dbReference>
<dbReference type="eggNOG" id="COG0110">
    <property type="taxonomic scope" value="Bacteria"/>
</dbReference>
<feature type="region of interest" description="Disordered" evidence="3">
    <location>
        <begin position="481"/>
        <end position="504"/>
    </location>
</feature>
<accession>H5UVB3</accession>
<dbReference type="NCBIfam" id="TIGR01733">
    <property type="entry name" value="AA-adenyl-dom"/>
    <property type="match status" value="1"/>
</dbReference>
<keyword evidence="4" id="KW-0472">Membrane</keyword>
<dbReference type="FunFam" id="3.40.50.980:FF:000001">
    <property type="entry name" value="Non-ribosomal peptide synthetase"/>
    <property type="match status" value="1"/>
</dbReference>
<dbReference type="CDD" id="cd05930">
    <property type="entry name" value="A_NRPS"/>
    <property type="match status" value="1"/>
</dbReference>
<dbReference type="SUPFAM" id="SSF56801">
    <property type="entry name" value="Acetyl-CoA synthetase-like"/>
    <property type="match status" value="1"/>
</dbReference>
<name>H5UVB3_9MICO</name>
<reference evidence="6 7" key="1">
    <citation type="submission" date="2012-02" db="EMBL/GenBank/DDBJ databases">
        <title>Whole genome shotgun sequence of Mobilicoccus pelagius NBRC 104925.</title>
        <authorList>
            <person name="Yoshida Y."/>
            <person name="Hosoyama A."/>
            <person name="Tsuchikane K."/>
            <person name="Katsumata H."/>
            <person name="Yamazaki S."/>
            <person name="Fujita N."/>
        </authorList>
    </citation>
    <scope>NUCLEOTIDE SEQUENCE [LARGE SCALE GENOMIC DNA]</scope>
    <source>
        <strain evidence="6 7">NBRC 104925</strain>
    </source>
</reference>
<evidence type="ECO:0000256" key="3">
    <source>
        <dbReference type="SAM" id="MobiDB-lite"/>
    </source>
</evidence>
<dbReference type="Pfam" id="PF13193">
    <property type="entry name" value="AMP-binding_C"/>
    <property type="match status" value="1"/>
</dbReference>
<dbReference type="GO" id="GO:0005737">
    <property type="term" value="C:cytoplasm"/>
    <property type="evidence" value="ECO:0007669"/>
    <property type="project" value="TreeGrafter"/>
</dbReference>
<dbReference type="InterPro" id="IPR010071">
    <property type="entry name" value="AA_adenyl_dom"/>
</dbReference>
<organism evidence="6 7">
    <name type="scientific">Mobilicoccus pelagius NBRC 104925</name>
    <dbReference type="NCBI Taxonomy" id="1089455"/>
    <lineage>
        <taxon>Bacteria</taxon>
        <taxon>Bacillati</taxon>
        <taxon>Actinomycetota</taxon>
        <taxon>Actinomycetes</taxon>
        <taxon>Micrococcales</taxon>
        <taxon>Dermatophilaceae</taxon>
        <taxon>Mobilicoccus</taxon>
    </lineage>
</organism>
<dbReference type="Gene3D" id="3.30.300.30">
    <property type="match status" value="1"/>
</dbReference>
<feature type="compositionally biased region" description="Polar residues" evidence="3">
    <location>
        <begin position="822"/>
        <end position="831"/>
    </location>
</feature>
<dbReference type="Gene3D" id="2.160.10.10">
    <property type="entry name" value="Hexapeptide repeat proteins"/>
    <property type="match status" value="3"/>
</dbReference>
<keyword evidence="4" id="KW-1133">Transmembrane helix</keyword>
<evidence type="ECO:0000256" key="2">
    <source>
        <dbReference type="ARBA" id="ARBA00022553"/>
    </source>
</evidence>
<dbReference type="PANTHER" id="PTHR45527">
    <property type="entry name" value="NONRIBOSOMAL PEPTIDE SYNTHETASE"/>
    <property type="match status" value="1"/>
</dbReference>
<feature type="transmembrane region" description="Helical" evidence="4">
    <location>
        <begin position="1128"/>
        <end position="1151"/>
    </location>
</feature>
<dbReference type="NCBIfam" id="TIGR02353">
    <property type="entry name" value="NRPS_term_dom"/>
    <property type="match status" value="1"/>
</dbReference>
<proteinExistence type="predicted"/>
<evidence type="ECO:0000256" key="4">
    <source>
        <dbReference type="SAM" id="Phobius"/>
    </source>
</evidence>
<dbReference type="Gene3D" id="1.10.1200.10">
    <property type="entry name" value="ACP-like"/>
    <property type="match status" value="1"/>
</dbReference>